<evidence type="ECO:0000313" key="4">
    <source>
        <dbReference type="EMBL" id="SMG50827.1"/>
    </source>
</evidence>
<protein>
    <submittedName>
        <fullName evidence="4">Methyltransferase domain-containing protein</fullName>
    </submittedName>
</protein>
<dbReference type="GO" id="GO:0008168">
    <property type="term" value="F:methyltransferase activity"/>
    <property type="evidence" value="ECO:0007669"/>
    <property type="project" value="UniProtKB-KW"/>
</dbReference>
<dbReference type="AlphaFoldDB" id="A0A1X7LBA5"/>
<reference evidence="4 5" key="1">
    <citation type="submission" date="2017-04" db="EMBL/GenBank/DDBJ databases">
        <authorList>
            <person name="Afonso C.L."/>
            <person name="Miller P.J."/>
            <person name="Scott M.A."/>
            <person name="Spackman E."/>
            <person name="Goraichik I."/>
            <person name="Dimitrov K.M."/>
            <person name="Suarez D.L."/>
            <person name="Swayne D.E."/>
        </authorList>
    </citation>
    <scope>NUCLEOTIDE SEQUENCE [LARGE SCALE GENOMIC DNA]</scope>
    <source>
        <strain evidence="4 5">11</strain>
    </source>
</reference>
<keyword evidence="2 4" id="KW-0808">Transferase</keyword>
<dbReference type="Gene3D" id="2.20.25.110">
    <property type="entry name" value="S-adenosyl-L-methionine-dependent methyltransferases"/>
    <property type="match status" value="1"/>
</dbReference>
<keyword evidence="5" id="KW-1185">Reference proteome</keyword>
<dbReference type="STRING" id="1852522.SAMN06295960_3175"/>
<evidence type="ECO:0000256" key="2">
    <source>
        <dbReference type="ARBA" id="ARBA00022679"/>
    </source>
</evidence>
<dbReference type="PANTHER" id="PTHR43861:SF1">
    <property type="entry name" value="TRANS-ACONITATE 2-METHYLTRANSFERASE"/>
    <property type="match status" value="1"/>
</dbReference>
<evidence type="ECO:0000259" key="3">
    <source>
        <dbReference type="Pfam" id="PF13649"/>
    </source>
</evidence>
<dbReference type="GO" id="GO:0032259">
    <property type="term" value="P:methylation"/>
    <property type="evidence" value="ECO:0007669"/>
    <property type="project" value="UniProtKB-KW"/>
</dbReference>
<accession>A0A1X7LBA5</accession>
<dbReference type="Pfam" id="PF13649">
    <property type="entry name" value="Methyltransf_25"/>
    <property type="match status" value="1"/>
</dbReference>
<feature type="domain" description="Methyltransferase" evidence="3">
    <location>
        <begin position="38"/>
        <end position="133"/>
    </location>
</feature>
<sequence length="262" mass="30290">MFDNMEEYTDPNRYDQENQGHHELALILQHLPKEARTIVDLACGTGRLTLPLAEAGYRMLGIDLQEGMLEAAKGKSAARNLDIEWRQTDALQLELEQQADAFVMVGNSFQHFLTQEEQLQLLTRIRQNLAPDGLLIFDLRFPSRNELAQSSREDLAYTYKDLLDQTCNVYYDSQYDPVTQIQHNTTYRMTELRDGEHSTDEARIHLRFTYPQELKLLLAQAGLHLEAWYGSWNKDSIGEDHPSIVVVCRRENKAHNHLPSNF</sequence>
<dbReference type="SUPFAM" id="SSF53335">
    <property type="entry name" value="S-adenosyl-L-methionine-dependent methyltransferases"/>
    <property type="match status" value="1"/>
</dbReference>
<dbReference type="InterPro" id="IPR041698">
    <property type="entry name" value="Methyltransf_25"/>
</dbReference>
<organism evidence="4 5">
    <name type="scientific">Paenibacillus aquistagni</name>
    <dbReference type="NCBI Taxonomy" id="1852522"/>
    <lineage>
        <taxon>Bacteria</taxon>
        <taxon>Bacillati</taxon>
        <taxon>Bacillota</taxon>
        <taxon>Bacilli</taxon>
        <taxon>Bacillales</taxon>
        <taxon>Paenibacillaceae</taxon>
        <taxon>Paenibacillus</taxon>
    </lineage>
</organism>
<dbReference type="Proteomes" id="UP000193834">
    <property type="component" value="Unassembled WGS sequence"/>
</dbReference>
<dbReference type="RefSeq" id="WP_085495654.1">
    <property type="nucleotide sequence ID" value="NZ_FXAZ01000004.1"/>
</dbReference>
<dbReference type="OrthoDB" id="9804312at2"/>
<dbReference type="CDD" id="cd02440">
    <property type="entry name" value="AdoMet_MTases"/>
    <property type="match status" value="1"/>
</dbReference>
<keyword evidence="1 4" id="KW-0489">Methyltransferase</keyword>
<proteinExistence type="predicted"/>
<evidence type="ECO:0000256" key="1">
    <source>
        <dbReference type="ARBA" id="ARBA00022603"/>
    </source>
</evidence>
<dbReference type="EMBL" id="FXAZ01000004">
    <property type="protein sequence ID" value="SMG50827.1"/>
    <property type="molecule type" value="Genomic_DNA"/>
</dbReference>
<dbReference type="PANTHER" id="PTHR43861">
    <property type="entry name" value="TRANS-ACONITATE 2-METHYLTRANSFERASE-RELATED"/>
    <property type="match status" value="1"/>
</dbReference>
<evidence type="ECO:0000313" key="5">
    <source>
        <dbReference type="Proteomes" id="UP000193834"/>
    </source>
</evidence>
<gene>
    <name evidence="4" type="ORF">SAMN06295960_3175</name>
</gene>
<name>A0A1X7LBA5_9BACL</name>
<dbReference type="InterPro" id="IPR029063">
    <property type="entry name" value="SAM-dependent_MTases_sf"/>
</dbReference>
<dbReference type="Gene3D" id="3.40.50.150">
    <property type="entry name" value="Vaccinia Virus protein VP39"/>
    <property type="match status" value="1"/>
</dbReference>